<evidence type="ECO:0000313" key="1">
    <source>
        <dbReference type="EMBL" id="KAJ1900127.1"/>
    </source>
</evidence>
<sequence>MNIMPSSSIRRIRKSVRADISRETSSNPKPQKLTRKPSHKLVRKSCTYTFIKTTGTKSKVADTDAFIIHVDDGYFSNDSAHIRETYALEQENTRRELNYARREFEFLTNTKATDGQATATLTNELKHTHRSIEEISKADLGNAFYAIEGLNNAEAVHAQANKALTSQLDDAHHTIEELCQHADLSEAALTNAEAHNKALEDRLESANESPFKQELAKINHMLADKNNKLERKRKRSNKLNQKYKNAGIENTKLSKEVNDTKTALWL</sequence>
<dbReference type="Proteomes" id="UP001150581">
    <property type="component" value="Unassembled WGS sequence"/>
</dbReference>
<gene>
    <name evidence="1" type="ORF">LPJ66_001679</name>
</gene>
<reference evidence="1" key="1">
    <citation type="submission" date="2022-07" db="EMBL/GenBank/DDBJ databases">
        <title>Phylogenomic reconstructions and comparative analyses of Kickxellomycotina fungi.</title>
        <authorList>
            <person name="Reynolds N.K."/>
            <person name="Stajich J.E."/>
            <person name="Barry K."/>
            <person name="Grigoriev I.V."/>
            <person name="Crous P."/>
            <person name="Smith M.E."/>
        </authorList>
    </citation>
    <scope>NUCLEOTIDE SEQUENCE</scope>
    <source>
        <strain evidence="1">Benny 63K</strain>
    </source>
</reference>
<organism evidence="1 2">
    <name type="scientific">Kickxella alabastrina</name>
    <dbReference type="NCBI Taxonomy" id="61397"/>
    <lineage>
        <taxon>Eukaryota</taxon>
        <taxon>Fungi</taxon>
        <taxon>Fungi incertae sedis</taxon>
        <taxon>Zoopagomycota</taxon>
        <taxon>Kickxellomycotina</taxon>
        <taxon>Kickxellomycetes</taxon>
        <taxon>Kickxellales</taxon>
        <taxon>Kickxellaceae</taxon>
        <taxon>Kickxella</taxon>
    </lineage>
</organism>
<keyword evidence="2" id="KW-1185">Reference proteome</keyword>
<name>A0ACC1ISJ4_9FUNG</name>
<protein>
    <submittedName>
        <fullName evidence="1">Uncharacterized protein</fullName>
    </submittedName>
</protein>
<accession>A0ACC1ISJ4</accession>
<proteinExistence type="predicted"/>
<comment type="caution">
    <text evidence="1">The sequence shown here is derived from an EMBL/GenBank/DDBJ whole genome shotgun (WGS) entry which is preliminary data.</text>
</comment>
<dbReference type="EMBL" id="JANBPG010000100">
    <property type="protein sequence ID" value="KAJ1900127.1"/>
    <property type="molecule type" value="Genomic_DNA"/>
</dbReference>
<evidence type="ECO:0000313" key="2">
    <source>
        <dbReference type="Proteomes" id="UP001150581"/>
    </source>
</evidence>